<reference evidence="1 2" key="1">
    <citation type="journal article" date="2023" name="Microb. Genom.">
        <title>Mesoterricola silvestris gen. nov., sp. nov., Mesoterricola sediminis sp. nov., Geothrix oryzae sp. nov., Geothrix edaphica sp. nov., Geothrix rubra sp. nov., and Geothrix limicola sp. nov., six novel members of Acidobacteriota isolated from soils.</title>
        <authorList>
            <person name="Weisberg A.J."/>
            <person name="Pearce E."/>
            <person name="Kramer C.G."/>
            <person name="Chang J.H."/>
            <person name="Clarke C.R."/>
        </authorList>
    </citation>
    <scope>NUCLEOTIDE SEQUENCE [LARGE SCALE GENOMIC DNA]</scope>
    <source>
        <strain evidence="1 2">NE20-4-1</strain>
    </source>
</reference>
<evidence type="ECO:0000313" key="1">
    <source>
        <dbReference type="EMBL" id="MDX3039395.1"/>
    </source>
</evidence>
<accession>A0ABU4MSS0</accession>
<evidence type="ECO:0008006" key="3">
    <source>
        <dbReference type="Google" id="ProtNLM"/>
    </source>
</evidence>
<protein>
    <recommendedName>
        <fullName evidence="3">Holliday junction resolvase</fullName>
    </recommendedName>
</protein>
<dbReference type="EMBL" id="JARAWJ010000014">
    <property type="protein sequence ID" value="MDX3039395.1"/>
    <property type="molecule type" value="Genomic_DNA"/>
</dbReference>
<name>A0ABU4MSS0_9ACTN</name>
<proteinExistence type="predicted"/>
<dbReference type="Proteomes" id="UP001282474">
    <property type="component" value="Unassembled WGS sequence"/>
</dbReference>
<evidence type="ECO:0000313" key="2">
    <source>
        <dbReference type="Proteomes" id="UP001282474"/>
    </source>
</evidence>
<gene>
    <name evidence="1" type="ORF">PV383_19755</name>
</gene>
<organism evidence="1 2">
    <name type="scientific">Streptomyces caniscabiei</name>
    <dbReference type="NCBI Taxonomy" id="2746961"/>
    <lineage>
        <taxon>Bacteria</taxon>
        <taxon>Bacillati</taxon>
        <taxon>Actinomycetota</taxon>
        <taxon>Actinomycetes</taxon>
        <taxon>Kitasatosporales</taxon>
        <taxon>Streptomycetaceae</taxon>
        <taxon>Streptomyces</taxon>
    </lineage>
</organism>
<comment type="caution">
    <text evidence="1">The sequence shown here is derived from an EMBL/GenBank/DDBJ whole genome shotgun (WGS) entry which is preliminary data.</text>
</comment>
<dbReference type="RefSeq" id="WP_319703465.1">
    <property type="nucleotide sequence ID" value="NZ_JARAWJ010000014.1"/>
</dbReference>
<sequence length="129" mass="13680">MTSRNKAKGSAWERAIVEHLRNAGWPFAERRIAGAAKDRGDIAGVVGVVIEAKNTASRNLAGWIAETEAERVNDGAWLGVVWHKRTGKASAADGYVTMTGAQFTALLARALDIQPALPDGEPDVEAVAS</sequence>
<keyword evidence="2" id="KW-1185">Reference proteome</keyword>